<dbReference type="InterPro" id="IPR046848">
    <property type="entry name" value="E_motif"/>
</dbReference>
<dbReference type="NCBIfam" id="TIGR00756">
    <property type="entry name" value="PPR"/>
    <property type="match status" value="5"/>
</dbReference>
<dbReference type="Pfam" id="PF14432">
    <property type="entry name" value="DYW_deaminase"/>
    <property type="match status" value="1"/>
</dbReference>
<feature type="repeat" description="PPR" evidence="3">
    <location>
        <begin position="132"/>
        <end position="166"/>
    </location>
</feature>
<dbReference type="FunFam" id="1.25.40.10:FF:000490">
    <property type="entry name" value="Pentatricopeptide repeat-containing protein chloroplastic"/>
    <property type="match status" value="1"/>
</dbReference>
<dbReference type="FunFam" id="1.25.40.10:FF:000691">
    <property type="entry name" value="Pentatricopeptide repeat-containing protein"/>
    <property type="match status" value="1"/>
</dbReference>
<evidence type="ECO:0000256" key="2">
    <source>
        <dbReference type="ARBA" id="ARBA00022946"/>
    </source>
</evidence>
<evidence type="ECO:0000313" key="5">
    <source>
        <dbReference type="EMBL" id="KAG2551442.1"/>
    </source>
</evidence>
<dbReference type="Pfam" id="PF13041">
    <property type="entry name" value="PPR_2"/>
    <property type="match status" value="4"/>
</dbReference>
<keyword evidence="2" id="KW-0809">Transit peptide</keyword>
<dbReference type="Proteomes" id="UP000823388">
    <property type="component" value="Chromosome 9K"/>
</dbReference>
<keyword evidence="1" id="KW-0677">Repeat</keyword>
<evidence type="ECO:0000256" key="1">
    <source>
        <dbReference type="ARBA" id="ARBA00022737"/>
    </source>
</evidence>
<name>A0A8T0NTX7_PANVG</name>
<dbReference type="InterPro" id="IPR046960">
    <property type="entry name" value="PPR_At4g14850-like_plant"/>
</dbReference>
<proteinExistence type="predicted"/>
<evidence type="ECO:0000313" key="6">
    <source>
        <dbReference type="Proteomes" id="UP000823388"/>
    </source>
</evidence>
<dbReference type="GO" id="GO:0009451">
    <property type="term" value="P:RNA modification"/>
    <property type="evidence" value="ECO:0007669"/>
    <property type="project" value="InterPro"/>
</dbReference>
<dbReference type="PROSITE" id="PS51375">
    <property type="entry name" value="PPR"/>
    <property type="match status" value="4"/>
</dbReference>
<evidence type="ECO:0000256" key="3">
    <source>
        <dbReference type="PROSITE-ProRule" id="PRU00708"/>
    </source>
</evidence>
<dbReference type="Pfam" id="PF01535">
    <property type="entry name" value="PPR"/>
    <property type="match status" value="2"/>
</dbReference>
<organism evidence="5 6">
    <name type="scientific">Panicum virgatum</name>
    <name type="common">Blackwell switchgrass</name>
    <dbReference type="NCBI Taxonomy" id="38727"/>
    <lineage>
        <taxon>Eukaryota</taxon>
        <taxon>Viridiplantae</taxon>
        <taxon>Streptophyta</taxon>
        <taxon>Embryophyta</taxon>
        <taxon>Tracheophyta</taxon>
        <taxon>Spermatophyta</taxon>
        <taxon>Magnoliopsida</taxon>
        <taxon>Liliopsida</taxon>
        <taxon>Poales</taxon>
        <taxon>Poaceae</taxon>
        <taxon>PACMAD clade</taxon>
        <taxon>Panicoideae</taxon>
        <taxon>Panicodae</taxon>
        <taxon>Paniceae</taxon>
        <taxon>Panicinae</taxon>
        <taxon>Panicum</taxon>
        <taxon>Panicum sect. Hiantes</taxon>
    </lineage>
</organism>
<feature type="repeat" description="PPR" evidence="3">
    <location>
        <begin position="406"/>
        <end position="440"/>
    </location>
</feature>
<dbReference type="InterPro" id="IPR002885">
    <property type="entry name" value="PPR_rpt"/>
</dbReference>
<dbReference type="Gene3D" id="1.25.40.10">
    <property type="entry name" value="Tetratricopeptide repeat domain"/>
    <property type="match status" value="4"/>
</dbReference>
<dbReference type="AlphaFoldDB" id="A0A8T0NTX7"/>
<dbReference type="PANTHER" id="PTHR47926">
    <property type="entry name" value="PENTATRICOPEPTIDE REPEAT-CONTAINING PROTEIN"/>
    <property type="match status" value="1"/>
</dbReference>
<reference evidence="5" key="1">
    <citation type="submission" date="2020-05" db="EMBL/GenBank/DDBJ databases">
        <title>WGS assembly of Panicum virgatum.</title>
        <authorList>
            <person name="Lovell J.T."/>
            <person name="Jenkins J."/>
            <person name="Shu S."/>
            <person name="Juenger T.E."/>
            <person name="Schmutz J."/>
        </authorList>
    </citation>
    <scope>NUCLEOTIDE SEQUENCE</scope>
    <source>
        <strain evidence="5">AP13</strain>
    </source>
</reference>
<dbReference type="InterPro" id="IPR032867">
    <property type="entry name" value="DYW_dom"/>
</dbReference>
<protein>
    <recommendedName>
        <fullName evidence="4">DYW domain-containing protein</fullName>
    </recommendedName>
</protein>
<gene>
    <name evidence="5" type="ORF">PVAP13_9KG397200</name>
</gene>
<feature type="domain" description="DYW" evidence="4">
    <location>
        <begin position="654"/>
        <end position="745"/>
    </location>
</feature>
<dbReference type="InterPro" id="IPR011990">
    <property type="entry name" value="TPR-like_helical_dom_sf"/>
</dbReference>
<dbReference type="FunFam" id="1.25.40.10:FF:000647">
    <property type="entry name" value="Pentatricopeptide repeat-containing protein At4g33990"/>
    <property type="match status" value="1"/>
</dbReference>
<keyword evidence="6" id="KW-1185">Reference proteome</keyword>
<dbReference type="EMBL" id="CM029053">
    <property type="protein sequence ID" value="KAG2551442.1"/>
    <property type="molecule type" value="Genomic_DNA"/>
</dbReference>
<dbReference type="Pfam" id="PF20431">
    <property type="entry name" value="E_motif"/>
    <property type="match status" value="1"/>
</dbReference>
<dbReference type="PANTHER" id="PTHR47926:SF486">
    <property type="entry name" value="(WILD MALAYSIAN BANANA) HYPOTHETICAL PROTEIN"/>
    <property type="match status" value="1"/>
</dbReference>
<accession>A0A8T0NTX7</accession>
<dbReference type="FunFam" id="1.25.40.10:FF:000073">
    <property type="entry name" value="Pentatricopeptide repeat-containing protein chloroplastic"/>
    <property type="match status" value="1"/>
</dbReference>
<comment type="caution">
    <text evidence="5">The sequence shown here is derived from an EMBL/GenBank/DDBJ whole genome shotgun (WGS) entry which is preliminary data.</text>
</comment>
<sequence length="814" mass="89005">MQSPALPRGGHALLVTSGHLRHLDPHLQVPPLLLANYLVAAFSRAAAPRLAFPLLRRLLAGAYPLRPDGFTFPPLFRATPGPAPAAQLHACALRLGLLHPSVFASGSLVHAYLRFSRVAEACRVFDEMTERDVPAWNAMLSGLCRNTRAADAVALFGRMVGEGVTGDAVTLSSVLPMCVLLGDRALARSMHVYAVKHGLDGELFVNNALIDVYGKLGMLEEAQWVFDGMASRDLVTWNSIISAYEQDGKVAAVVELFHGMRESGVSPDVLTLVSLASAVGQCGDERGAKSAHCYVMKMGWDAGDIIAGNAMVDMYAKLSKIEVAQRVFDNLPARDVVSWNTLITGYMQNGLANDAIRTYNHMQTHEGLKPAQGTFVSVLPAYSNLGAFQQGLLMHALSIKTGLNLDVYVHTCLIDLYAKCGKLAEAMLLFEHMPRRSTAPWNAIIAGLGVHGHGAKAVNLFSQMQQEGIKPDQVTFVSLLAACSHAGLVDQGRSFFDSMQNVYGVVPIAKHYACMVDMLGRAGQLDEAFEFIQGMPIKPDSAVWGALLGACRIHGNVEMGKVVSQKLFELDPENVGYYVLMSNMYAKIGKWNGVDAVRSLVRRQNLQKTPGWSSMEVKGSVNVFYSGTQTEPHPQHEEIQRELQDLLAKMKSLGYVPDYSFVLQDVEQDEKEQILNNHSERLAIAFGIINTPPRTPLHVYKNLRVCGDCHNATKYISKITEREIVVRDSNRFHHFKDGHCSCGDFCHYSGKRQKSLFLNLPAHSSTRCLSKLGGTASGNRTLLGTGSSMKELLEVLQLLVTGPLETAPVQKKGQ</sequence>
<dbReference type="GO" id="GO:0008270">
    <property type="term" value="F:zinc ion binding"/>
    <property type="evidence" value="ECO:0007669"/>
    <property type="project" value="InterPro"/>
</dbReference>
<feature type="repeat" description="PPR" evidence="3">
    <location>
        <begin position="233"/>
        <end position="267"/>
    </location>
</feature>
<evidence type="ECO:0000259" key="4">
    <source>
        <dbReference type="Pfam" id="PF14432"/>
    </source>
</evidence>
<dbReference type="Pfam" id="PF12854">
    <property type="entry name" value="PPR_1"/>
    <property type="match status" value="1"/>
</dbReference>
<dbReference type="GO" id="GO:0003723">
    <property type="term" value="F:RNA binding"/>
    <property type="evidence" value="ECO:0007669"/>
    <property type="project" value="InterPro"/>
</dbReference>
<feature type="repeat" description="PPR" evidence="3">
    <location>
        <begin position="335"/>
        <end position="370"/>
    </location>
</feature>